<reference evidence="2" key="1">
    <citation type="submission" date="2016-11" db="EMBL/GenBank/DDBJ databases">
        <authorList>
            <person name="Varghese N."/>
            <person name="Submissions S."/>
        </authorList>
    </citation>
    <scope>NUCLEOTIDE SEQUENCE [LARGE SCALE GENOMIC DNA]</scope>
    <source>
        <strain evidence="2">DSM 26899</strain>
    </source>
</reference>
<keyword evidence="2" id="KW-1185">Reference proteome</keyword>
<evidence type="ECO:0000313" key="2">
    <source>
        <dbReference type="Proteomes" id="UP000184364"/>
    </source>
</evidence>
<accession>A0A1M7GXQ7</accession>
<sequence length="239" mass="28365">MKQFFLLFFGLSTLLISAQKQKMNEGLKKELDEIMRLDQGYRMLFDTEITPEKKDEILKDLHIDKEEFRKKDWQLVAEQDSINLHKIENIISKYGYPGKSLVGEPTNRAVWYVIQHSKKIGKYLPIIKEAGEKKEIPFTWVAMMEDRFLMHENKEQIYGTQGAGEMKLDKSGKEVFFNFVWPVKDIKDVNKRRKEAGFDSTFEENIKRMFGQDFKYEPYTIQQVLQLREDFKKSSPKNK</sequence>
<gene>
    <name evidence="1" type="ORF">SAMN05444267_103818</name>
</gene>
<name>A0A1M7GXQ7_9FLAO</name>
<dbReference type="STRING" id="1302687.SAMN05444267_103818"/>
<dbReference type="AlphaFoldDB" id="A0A1M7GXQ7"/>
<dbReference type="Proteomes" id="UP000184364">
    <property type="component" value="Unassembled WGS sequence"/>
</dbReference>
<organism evidence="1 2">
    <name type="scientific">Chryseobacterium polytrichastri</name>
    <dbReference type="NCBI Taxonomy" id="1302687"/>
    <lineage>
        <taxon>Bacteria</taxon>
        <taxon>Pseudomonadati</taxon>
        <taxon>Bacteroidota</taxon>
        <taxon>Flavobacteriia</taxon>
        <taxon>Flavobacteriales</taxon>
        <taxon>Weeksellaceae</taxon>
        <taxon>Chryseobacterium group</taxon>
        <taxon>Chryseobacterium</taxon>
    </lineage>
</organism>
<dbReference type="Pfam" id="PF20329">
    <property type="entry name" value="DUF6624"/>
    <property type="match status" value="1"/>
</dbReference>
<protein>
    <submittedName>
        <fullName evidence="1">Uncharacterized protein</fullName>
    </submittedName>
</protein>
<proteinExistence type="predicted"/>
<evidence type="ECO:0000313" key="1">
    <source>
        <dbReference type="EMBL" id="SHM21141.1"/>
    </source>
</evidence>
<dbReference type="InterPro" id="IPR046732">
    <property type="entry name" value="DUF6624"/>
</dbReference>
<dbReference type="EMBL" id="FRAV01000038">
    <property type="protein sequence ID" value="SHM21141.1"/>
    <property type="molecule type" value="Genomic_DNA"/>
</dbReference>